<gene>
    <name evidence="2" type="ORF">BGLCM_0339</name>
</gene>
<dbReference type="EMBL" id="JGYW01000002">
    <property type="protein sequence ID" value="KFI59670.1"/>
    <property type="molecule type" value="Genomic_DNA"/>
</dbReference>
<keyword evidence="3" id="KW-1185">Reference proteome</keyword>
<proteinExistence type="predicted"/>
<dbReference type="SUPFAM" id="SSF53474">
    <property type="entry name" value="alpha/beta-Hydrolases"/>
    <property type="match status" value="1"/>
</dbReference>
<feature type="transmembrane region" description="Helical" evidence="1">
    <location>
        <begin position="551"/>
        <end position="576"/>
    </location>
</feature>
<evidence type="ECO:0000313" key="2">
    <source>
        <dbReference type="EMBL" id="KFI59670.1"/>
    </source>
</evidence>
<keyword evidence="1" id="KW-0812">Transmembrane</keyword>
<dbReference type="InterPro" id="IPR029058">
    <property type="entry name" value="AB_hydrolase_fold"/>
</dbReference>
<feature type="transmembrane region" description="Helical" evidence="1">
    <location>
        <begin position="466"/>
        <end position="488"/>
    </location>
</feature>
<protein>
    <submittedName>
        <fullName evidence="2">Putative membrane protein</fullName>
    </submittedName>
</protein>
<accession>A0A087ALM0</accession>
<dbReference type="InterPro" id="IPR053145">
    <property type="entry name" value="AB_hydrolase_Est10"/>
</dbReference>
<feature type="transmembrane region" description="Helical" evidence="1">
    <location>
        <begin position="373"/>
        <end position="401"/>
    </location>
</feature>
<dbReference type="Gene3D" id="3.40.50.1820">
    <property type="entry name" value="alpha/beta hydrolase"/>
    <property type="match status" value="1"/>
</dbReference>
<dbReference type="AlphaFoldDB" id="A0A087ALM0"/>
<dbReference type="GO" id="GO:0052689">
    <property type="term" value="F:carboxylic ester hydrolase activity"/>
    <property type="evidence" value="ECO:0007669"/>
    <property type="project" value="TreeGrafter"/>
</dbReference>
<dbReference type="RefSeq" id="WP_238548608.1">
    <property type="nucleotide sequence ID" value="NZ_ABXB03000003.1"/>
</dbReference>
<keyword evidence="1" id="KW-0472">Membrane</keyword>
<dbReference type="PANTHER" id="PTHR43265:SF1">
    <property type="entry name" value="ESTERASE ESTD"/>
    <property type="match status" value="1"/>
</dbReference>
<reference evidence="2 3" key="1">
    <citation type="submission" date="2014-03" db="EMBL/GenBank/DDBJ databases">
        <title>Genomics of Bifidobacteria.</title>
        <authorList>
            <person name="Ventura M."/>
            <person name="Milani C."/>
            <person name="Lugli G.A."/>
        </authorList>
    </citation>
    <scope>NUCLEOTIDE SEQUENCE [LARGE SCALE GENOMIC DNA]</scope>
    <source>
        <strain evidence="2 3">LMG 11596</strain>
    </source>
</reference>
<evidence type="ECO:0000256" key="1">
    <source>
        <dbReference type="SAM" id="Phobius"/>
    </source>
</evidence>
<organism evidence="2 3">
    <name type="scientific">Bifidobacterium gallicum DSM 20093 = LMG 11596</name>
    <dbReference type="NCBI Taxonomy" id="561180"/>
    <lineage>
        <taxon>Bacteria</taxon>
        <taxon>Bacillati</taxon>
        <taxon>Actinomycetota</taxon>
        <taxon>Actinomycetes</taxon>
        <taxon>Bifidobacteriales</taxon>
        <taxon>Bifidobacteriaceae</taxon>
        <taxon>Bifidobacterium</taxon>
    </lineage>
</organism>
<evidence type="ECO:0000313" key="3">
    <source>
        <dbReference type="Proteomes" id="UP000029074"/>
    </source>
</evidence>
<dbReference type="PANTHER" id="PTHR43265">
    <property type="entry name" value="ESTERASE ESTD"/>
    <property type="match status" value="1"/>
</dbReference>
<feature type="transmembrane region" description="Helical" evidence="1">
    <location>
        <begin position="508"/>
        <end position="530"/>
    </location>
</feature>
<keyword evidence="1" id="KW-1133">Transmembrane helix</keyword>
<comment type="caution">
    <text evidence="2">The sequence shown here is derived from an EMBL/GenBank/DDBJ whole genome shotgun (WGS) entry which is preliminary data.</text>
</comment>
<dbReference type="Proteomes" id="UP000029074">
    <property type="component" value="Unassembled WGS sequence"/>
</dbReference>
<name>A0A087ALM0_9BIFI</name>
<sequence>MSTSQNRLKPFACAVGLAIVLFAVLSVLSAAMTPPWKVQPLATHLSVTDRDTAIRAKNLNTPQEGTYQVKTTKLKLTVSGGERVTAIVREPIGAPQGRPAVEFVHGAGTGKAEEVYADLANAMASAGITTLVQDKALDNYTPLHRDYTAMAHDYLTGVNHLRTVAGVDKNKVGVYAESEGTWITSVMASIDPSLAFAVLTSPPVVSPRQQIAMAATAYLHIAGAPSAVIGVVPKVTSMNFGMLDLNYANFDAKKYLPYLTMPLLVNYGTKDPAMPVEQGAEKLLFNGEKIGNRNILVRYYPTNHQMRTGSMLSKPGLPLEQHYTHNLEDWVNAVAAGTTADDWATPQIAGVQPFQEWAAPSSTKPGLITSLNVILILGALELILCACSLVSWIIGGIVNAVRIRKIRQVERQLVEGRWATDVEDAPGVSTAASNTSADAKAANKPCKKVHVPSLKRPRRVSGSTKALVMTTMLLSVMLTVGFIAYFAFAMDSALNLQDHVDQLHIWWGVLQVITILTILVFSFMVMRILLHKTTFHLPGEPAHHAKHILSTHWFIICSVILCALIMMFMAAFFGLLTF</sequence>